<organism evidence="2 3">
    <name type="scientific">Actinacidiphila epipremni</name>
    <dbReference type="NCBI Taxonomy" id="2053013"/>
    <lineage>
        <taxon>Bacteria</taxon>
        <taxon>Bacillati</taxon>
        <taxon>Actinomycetota</taxon>
        <taxon>Actinomycetes</taxon>
        <taxon>Kitasatosporales</taxon>
        <taxon>Streptomycetaceae</taxon>
        <taxon>Actinacidiphila</taxon>
    </lineage>
</organism>
<reference evidence="2 3" key="1">
    <citation type="submission" date="2020-03" db="EMBL/GenBank/DDBJ databases">
        <title>WGS of actinomycetes isolated from Thailand.</title>
        <authorList>
            <person name="Thawai C."/>
        </authorList>
    </citation>
    <scope>NUCLEOTIDE SEQUENCE [LARGE SCALE GENOMIC DNA]</scope>
    <source>
        <strain evidence="2 3">PRB2-1</strain>
    </source>
</reference>
<gene>
    <name evidence="2" type="ORF">HCN08_29965</name>
</gene>
<protein>
    <submittedName>
        <fullName evidence="2">Uncharacterized protein</fullName>
    </submittedName>
</protein>
<evidence type="ECO:0000313" key="2">
    <source>
        <dbReference type="EMBL" id="NJP47601.1"/>
    </source>
</evidence>
<name>A0ABX0ZWP6_9ACTN</name>
<accession>A0ABX0ZWP6</accession>
<evidence type="ECO:0000256" key="1">
    <source>
        <dbReference type="SAM" id="MobiDB-lite"/>
    </source>
</evidence>
<feature type="compositionally biased region" description="Pro residues" evidence="1">
    <location>
        <begin position="30"/>
        <end position="43"/>
    </location>
</feature>
<proteinExistence type="predicted"/>
<evidence type="ECO:0000313" key="3">
    <source>
        <dbReference type="Proteomes" id="UP000734511"/>
    </source>
</evidence>
<feature type="region of interest" description="Disordered" evidence="1">
    <location>
        <begin position="1"/>
        <end position="54"/>
    </location>
</feature>
<dbReference type="RefSeq" id="WP_167986441.1">
    <property type="nucleotide sequence ID" value="NZ_JAATEJ010000032.1"/>
</dbReference>
<keyword evidence="3" id="KW-1185">Reference proteome</keyword>
<dbReference type="Proteomes" id="UP000734511">
    <property type="component" value="Unassembled WGS sequence"/>
</dbReference>
<sequence length="54" mass="5631">MPADDQPRSLPAPTFRDLLAAAEAARRVSTPPPAPAQPAPRPAARPHVPDQDAA</sequence>
<comment type="caution">
    <text evidence="2">The sequence shown here is derived from an EMBL/GenBank/DDBJ whole genome shotgun (WGS) entry which is preliminary data.</text>
</comment>
<dbReference type="EMBL" id="JAATEJ010000032">
    <property type="protein sequence ID" value="NJP47601.1"/>
    <property type="molecule type" value="Genomic_DNA"/>
</dbReference>